<organism evidence="2 3">
    <name type="scientific">Marasmius crinis-equi</name>
    <dbReference type="NCBI Taxonomy" id="585013"/>
    <lineage>
        <taxon>Eukaryota</taxon>
        <taxon>Fungi</taxon>
        <taxon>Dikarya</taxon>
        <taxon>Basidiomycota</taxon>
        <taxon>Agaricomycotina</taxon>
        <taxon>Agaricomycetes</taxon>
        <taxon>Agaricomycetidae</taxon>
        <taxon>Agaricales</taxon>
        <taxon>Marasmiineae</taxon>
        <taxon>Marasmiaceae</taxon>
        <taxon>Marasmius</taxon>
    </lineage>
</organism>
<sequence length="174" mass="19142">MDGYQEYLYALGTPLPALAGFPSSLRADGETVPPQTKPPSPNVILKRLYANLSDDDNAEFLENSDVPRIELFLSLKTIPTRNWRVGAHMPHALLVLSPHTPSPILNLLILPLFSLQSPAIPHTPRLQRSTPTPTSGHTFTANPTQSRRRSESWMMSNGTQTGNNGTTFLSSNEI</sequence>
<proteinExistence type="predicted"/>
<feature type="compositionally biased region" description="Low complexity" evidence="1">
    <location>
        <begin position="157"/>
        <end position="167"/>
    </location>
</feature>
<comment type="caution">
    <text evidence="2">The sequence shown here is derived from an EMBL/GenBank/DDBJ whole genome shotgun (WGS) entry which is preliminary data.</text>
</comment>
<evidence type="ECO:0000313" key="3">
    <source>
        <dbReference type="Proteomes" id="UP001465976"/>
    </source>
</evidence>
<reference evidence="2 3" key="1">
    <citation type="submission" date="2024-02" db="EMBL/GenBank/DDBJ databases">
        <title>A draft genome for the cacao thread blight pathogen Marasmius crinis-equi.</title>
        <authorList>
            <person name="Cohen S.P."/>
            <person name="Baruah I.K."/>
            <person name="Amoako-Attah I."/>
            <person name="Bukari Y."/>
            <person name="Meinhardt L.W."/>
            <person name="Bailey B.A."/>
        </authorList>
    </citation>
    <scope>NUCLEOTIDE SEQUENCE [LARGE SCALE GENOMIC DNA]</scope>
    <source>
        <strain evidence="2 3">GH-76</strain>
    </source>
</reference>
<name>A0ABR3EX02_9AGAR</name>
<keyword evidence="3" id="KW-1185">Reference proteome</keyword>
<evidence type="ECO:0000256" key="1">
    <source>
        <dbReference type="SAM" id="MobiDB-lite"/>
    </source>
</evidence>
<dbReference type="Proteomes" id="UP001465976">
    <property type="component" value="Unassembled WGS sequence"/>
</dbReference>
<protein>
    <submittedName>
        <fullName evidence="2">Uncharacterized protein</fullName>
    </submittedName>
</protein>
<evidence type="ECO:0000313" key="2">
    <source>
        <dbReference type="EMBL" id="KAL0567464.1"/>
    </source>
</evidence>
<feature type="region of interest" description="Disordered" evidence="1">
    <location>
        <begin position="121"/>
        <end position="174"/>
    </location>
</feature>
<feature type="compositionally biased region" description="Polar residues" evidence="1">
    <location>
        <begin position="126"/>
        <end position="145"/>
    </location>
</feature>
<gene>
    <name evidence="2" type="ORF">V5O48_014527</name>
</gene>
<dbReference type="EMBL" id="JBAHYK010001580">
    <property type="protein sequence ID" value="KAL0567464.1"/>
    <property type="molecule type" value="Genomic_DNA"/>
</dbReference>
<accession>A0ABR3EX02</accession>